<feature type="domain" description="Glutamine amidotransferase" evidence="14">
    <location>
        <begin position="4"/>
        <end position="198"/>
    </location>
</feature>
<evidence type="ECO:0000256" key="5">
    <source>
        <dbReference type="ARBA" id="ARBA00022605"/>
    </source>
</evidence>
<keyword evidence="9 12" id="KW-0456">Lyase</keyword>
<evidence type="ECO:0000313" key="16">
    <source>
        <dbReference type="Proteomes" id="UP000824214"/>
    </source>
</evidence>
<evidence type="ECO:0000313" key="15">
    <source>
        <dbReference type="EMBL" id="HJB37480.1"/>
    </source>
</evidence>
<dbReference type="InterPro" id="IPR029062">
    <property type="entry name" value="Class_I_gatase-like"/>
</dbReference>
<dbReference type="PANTHER" id="PTHR42701:SF1">
    <property type="entry name" value="IMIDAZOLE GLYCEROL PHOSPHATE SYNTHASE SUBUNIT HISH"/>
    <property type="match status" value="1"/>
</dbReference>
<evidence type="ECO:0000256" key="1">
    <source>
        <dbReference type="ARBA" id="ARBA00004496"/>
    </source>
</evidence>
<comment type="caution">
    <text evidence="15">The sequence shown here is derived from an EMBL/GenBank/DDBJ whole genome shotgun (WGS) entry which is preliminary data.</text>
</comment>
<evidence type="ECO:0000256" key="10">
    <source>
        <dbReference type="ARBA" id="ARBA00047838"/>
    </source>
</evidence>
<comment type="subunit">
    <text evidence="3 12">Heterodimer of HisH and HisF.</text>
</comment>
<comment type="catalytic activity">
    <reaction evidence="10 12">
        <text>5-[(5-phospho-1-deoxy-D-ribulos-1-ylimino)methylamino]-1-(5-phospho-beta-D-ribosyl)imidazole-4-carboxamide + L-glutamine = D-erythro-1-(imidazol-4-yl)glycerol 3-phosphate + 5-amino-1-(5-phospho-beta-D-ribosyl)imidazole-4-carboxamide + L-glutamate + H(+)</text>
        <dbReference type="Rhea" id="RHEA:24793"/>
        <dbReference type="ChEBI" id="CHEBI:15378"/>
        <dbReference type="ChEBI" id="CHEBI:29985"/>
        <dbReference type="ChEBI" id="CHEBI:58278"/>
        <dbReference type="ChEBI" id="CHEBI:58359"/>
        <dbReference type="ChEBI" id="CHEBI:58475"/>
        <dbReference type="ChEBI" id="CHEBI:58525"/>
        <dbReference type="EC" id="4.3.2.10"/>
    </reaction>
</comment>
<comment type="function">
    <text evidence="12">IGPS catalyzes the conversion of PRFAR and glutamine to IGP, AICAR and glutamate. The HisH subunit catalyzes the hydrolysis of glutamine to glutamate and ammonia as part of the synthesis of IGP and AICAR. The resulting ammonia molecule is channeled to the active site of HisF.</text>
</comment>
<dbReference type="GO" id="GO:0016829">
    <property type="term" value="F:lyase activity"/>
    <property type="evidence" value="ECO:0007669"/>
    <property type="project" value="UniProtKB-KW"/>
</dbReference>
<organism evidence="15 16">
    <name type="scientific">Candidatus Acutalibacter ornithocaccae</name>
    <dbReference type="NCBI Taxonomy" id="2838416"/>
    <lineage>
        <taxon>Bacteria</taxon>
        <taxon>Bacillati</taxon>
        <taxon>Bacillota</taxon>
        <taxon>Clostridia</taxon>
        <taxon>Eubacteriales</taxon>
        <taxon>Acutalibacteraceae</taxon>
        <taxon>Acutalibacter</taxon>
    </lineage>
</organism>
<dbReference type="InterPro" id="IPR010139">
    <property type="entry name" value="Imidazole-glycPsynth_HisH"/>
</dbReference>
<dbReference type="SUPFAM" id="SSF52317">
    <property type="entry name" value="Class I glutamine amidotransferase-like"/>
    <property type="match status" value="1"/>
</dbReference>
<dbReference type="GO" id="GO:0004359">
    <property type="term" value="F:glutaminase activity"/>
    <property type="evidence" value="ECO:0007669"/>
    <property type="project" value="UniProtKB-EC"/>
</dbReference>
<dbReference type="AlphaFoldDB" id="A0A9D2LY76"/>
<proteinExistence type="inferred from homology"/>
<dbReference type="PIRSF" id="PIRSF000495">
    <property type="entry name" value="Amidotransf_hisH"/>
    <property type="match status" value="1"/>
</dbReference>
<evidence type="ECO:0000256" key="13">
    <source>
        <dbReference type="PIRSR" id="PIRSR000495-1"/>
    </source>
</evidence>
<feature type="active site" description="Nucleophile" evidence="12 13">
    <location>
        <position position="79"/>
    </location>
</feature>
<dbReference type="NCBIfam" id="TIGR01855">
    <property type="entry name" value="IMP_synth_hisH"/>
    <property type="match status" value="1"/>
</dbReference>
<comment type="catalytic activity">
    <reaction evidence="11 12">
        <text>L-glutamine + H2O = L-glutamate + NH4(+)</text>
        <dbReference type="Rhea" id="RHEA:15889"/>
        <dbReference type="ChEBI" id="CHEBI:15377"/>
        <dbReference type="ChEBI" id="CHEBI:28938"/>
        <dbReference type="ChEBI" id="CHEBI:29985"/>
        <dbReference type="ChEBI" id="CHEBI:58359"/>
        <dbReference type="EC" id="3.5.1.2"/>
    </reaction>
</comment>
<evidence type="ECO:0000256" key="2">
    <source>
        <dbReference type="ARBA" id="ARBA00005091"/>
    </source>
</evidence>
<keyword evidence="5 12" id="KW-0028">Amino-acid biosynthesis</keyword>
<name>A0A9D2LY76_9FIRM</name>
<evidence type="ECO:0000256" key="8">
    <source>
        <dbReference type="ARBA" id="ARBA00023102"/>
    </source>
</evidence>
<reference evidence="15" key="2">
    <citation type="submission" date="2021-04" db="EMBL/GenBank/DDBJ databases">
        <authorList>
            <person name="Gilroy R."/>
        </authorList>
    </citation>
    <scope>NUCLEOTIDE SEQUENCE</scope>
    <source>
        <strain evidence="15">ChiBcolR8-3208</strain>
    </source>
</reference>
<evidence type="ECO:0000256" key="7">
    <source>
        <dbReference type="ARBA" id="ARBA00022962"/>
    </source>
</evidence>
<dbReference type="GO" id="GO:0000107">
    <property type="term" value="F:imidazoleglycerol-phosphate synthase activity"/>
    <property type="evidence" value="ECO:0007669"/>
    <property type="project" value="UniProtKB-UniRule"/>
</dbReference>
<dbReference type="FunFam" id="3.40.50.880:FF:000009">
    <property type="entry name" value="Imidazole glycerol phosphate synthase subunit HisH"/>
    <property type="match status" value="1"/>
</dbReference>
<dbReference type="Gene3D" id="3.40.50.880">
    <property type="match status" value="1"/>
</dbReference>
<dbReference type="EMBL" id="DWXZ01000111">
    <property type="protein sequence ID" value="HJB37480.1"/>
    <property type="molecule type" value="Genomic_DNA"/>
</dbReference>
<comment type="pathway">
    <text evidence="2 12">Amino-acid biosynthesis; L-histidine biosynthesis; L-histidine from 5-phospho-alpha-D-ribose 1-diphosphate: step 5/9.</text>
</comment>
<dbReference type="InterPro" id="IPR017926">
    <property type="entry name" value="GATASE"/>
</dbReference>
<feature type="active site" evidence="12 13">
    <location>
        <position position="182"/>
    </location>
</feature>
<evidence type="ECO:0000256" key="11">
    <source>
        <dbReference type="ARBA" id="ARBA00049534"/>
    </source>
</evidence>
<dbReference type="Pfam" id="PF00117">
    <property type="entry name" value="GATase"/>
    <property type="match status" value="1"/>
</dbReference>
<sequence>MISIIDYGAGNLQSVEKALRHIGCDCQVTADPAALLAADAAVLPGVGSFGDAMDQLRARGLEQPIHDFVDSGRPFLGICLGLQILFETSEESPGAQGLGLLKGRIVRLPRESGLKIPHIGWNSLALKEGEPLFAGLPQEPYVYFVHSYYLQAQEDVVTATAAYGATIHAAVRKGNLMACQFHPEKSGRVGLQILQNFAAMLGKEA</sequence>
<keyword evidence="4 12" id="KW-0963">Cytoplasm</keyword>
<dbReference type="PANTHER" id="PTHR42701">
    <property type="entry name" value="IMIDAZOLE GLYCEROL PHOSPHATE SYNTHASE SUBUNIT HISH"/>
    <property type="match status" value="1"/>
</dbReference>
<dbReference type="GO" id="GO:0000105">
    <property type="term" value="P:L-histidine biosynthetic process"/>
    <property type="evidence" value="ECO:0007669"/>
    <property type="project" value="UniProtKB-UniRule"/>
</dbReference>
<dbReference type="Proteomes" id="UP000824214">
    <property type="component" value="Unassembled WGS sequence"/>
</dbReference>
<evidence type="ECO:0000256" key="12">
    <source>
        <dbReference type="HAMAP-Rule" id="MF_00278"/>
    </source>
</evidence>
<feature type="active site" evidence="12 13">
    <location>
        <position position="184"/>
    </location>
</feature>
<dbReference type="HAMAP" id="MF_00278">
    <property type="entry name" value="HisH"/>
    <property type="match status" value="1"/>
</dbReference>
<dbReference type="CDD" id="cd01748">
    <property type="entry name" value="GATase1_IGP_Synthase"/>
    <property type="match status" value="1"/>
</dbReference>
<dbReference type="GO" id="GO:0005737">
    <property type="term" value="C:cytoplasm"/>
    <property type="evidence" value="ECO:0007669"/>
    <property type="project" value="UniProtKB-SubCell"/>
</dbReference>
<evidence type="ECO:0000256" key="6">
    <source>
        <dbReference type="ARBA" id="ARBA00022801"/>
    </source>
</evidence>
<evidence type="ECO:0000256" key="9">
    <source>
        <dbReference type="ARBA" id="ARBA00023239"/>
    </source>
</evidence>
<comment type="subcellular location">
    <subcellularLocation>
        <location evidence="1 12">Cytoplasm</location>
    </subcellularLocation>
</comment>
<evidence type="ECO:0000259" key="14">
    <source>
        <dbReference type="Pfam" id="PF00117"/>
    </source>
</evidence>
<dbReference type="PROSITE" id="PS51274">
    <property type="entry name" value="GATASE_COBBQ"/>
    <property type="match status" value="1"/>
</dbReference>
<keyword evidence="8 12" id="KW-0368">Histidine biosynthesis</keyword>
<keyword evidence="7 12" id="KW-0315">Glutamine amidotransferase</keyword>
<evidence type="ECO:0000256" key="4">
    <source>
        <dbReference type="ARBA" id="ARBA00022490"/>
    </source>
</evidence>
<gene>
    <name evidence="12 15" type="primary">hisH</name>
    <name evidence="15" type="ORF">H9942_05360</name>
</gene>
<protein>
    <recommendedName>
        <fullName evidence="12">Imidazole glycerol phosphate synthase subunit HisH</fullName>
        <ecNumber evidence="12">4.3.2.10</ecNumber>
    </recommendedName>
    <alternativeName>
        <fullName evidence="12">IGP synthase glutaminase subunit</fullName>
        <ecNumber evidence="12">3.5.1.2</ecNumber>
    </alternativeName>
    <alternativeName>
        <fullName evidence="12">IGP synthase subunit HisH</fullName>
    </alternativeName>
    <alternativeName>
        <fullName evidence="12">ImGP synthase subunit HisH</fullName>
        <shortName evidence="12">IGPS subunit HisH</shortName>
    </alternativeName>
</protein>
<dbReference type="EC" id="4.3.2.10" evidence="12"/>
<dbReference type="PROSITE" id="PS51273">
    <property type="entry name" value="GATASE_TYPE_1"/>
    <property type="match status" value="1"/>
</dbReference>
<reference evidence="15" key="1">
    <citation type="journal article" date="2021" name="PeerJ">
        <title>Extensive microbial diversity within the chicken gut microbiome revealed by metagenomics and culture.</title>
        <authorList>
            <person name="Gilroy R."/>
            <person name="Ravi A."/>
            <person name="Getino M."/>
            <person name="Pursley I."/>
            <person name="Horton D.L."/>
            <person name="Alikhan N.F."/>
            <person name="Baker D."/>
            <person name="Gharbi K."/>
            <person name="Hall N."/>
            <person name="Watson M."/>
            <person name="Adriaenssens E.M."/>
            <person name="Foster-Nyarko E."/>
            <person name="Jarju S."/>
            <person name="Secka A."/>
            <person name="Antonio M."/>
            <person name="Oren A."/>
            <person name="Chaudhuri R.R."/>
            <person name="La Ragione R."/>
            <person name="Hildebrand F."/>
            <person name="Pallen M.J."/>
        </authorList>
    </citation>
    <scope>NUCLEOTIDE SEQUENCE</scope>
    <source>
        <strain evidence="15">ChiBcolR8-3208</strain>
    </source>
</reference>
<accession>A0A9D2LY76</accession>
<evidence type="ECO:0000256" key="3">
    <source>
        <dbReference type="ARBA" id="ARBA00011152"/>
    </source>
</evidence>
<dbReference type="EC" id="3.5.1.2" evidence="12"/>
<keyword evidence="6 12" id="KW-0378">Hydrolase</keyword>